<organism evidence="1">
    <name type="scientific">freshwater metagenome</name>
    <dbReference type="NCBI Taxonomy" id="449393"/>
    <lineage>
        <taxon>unclassified sequences</taxon>
        <taxon>metagenomes</taxon>
        <taxon>ecological metagenomes</taxon>
    </lineage>
</organism>
<dbReference type="EMBL" id="CAEZZL010000078">
    <property type="protein sequence ID" value="CAB4765044.1"/>
    <property type="molecule type" value="Genomic_DNA"/>
</dbReference>
<proteinExistence type="predicted"/>
<sequence>MSWLRASRQVATNLTREGGPSDRISPMHSIQKVVTRKRKGDDDSAWTYWVTRPVTERLAMVEELRAEYHGWTYESEPRLSRICRVIRRA</sequence>
<dbReference type="AlphaFoldDB" id="A0A6J6N2Z3"/>
<dbReference type="EMBL" id="CAEZXA010000092">
    <property type="protein sequence ID" value="CAB4678903.1"/>
    <property type="molecule type" value="Genomic_DNA"/>
</dbReference>
<reference evidence="1" key="1">
    <citation type="submission" date="2020-05" db="EMBL/GenBank/DDBJ databases">
        <authorList>
            <person name="Chiriac C."/>
            <person name="Salcher M."/>
            <person name="Ghai R."/>
            <person name="Kavagutti S V."/>
        </authorList>
    </citation>
    <scope>NUCLEOTIDE SEQUENCE</scope>
</reference>
<evidence type="ECO:0000313" key="2">
    <source>
        <dbReference type="EMBL" id="CAB4765044.1"/>
    </source>
</evidence>
<name>A0A6J6N2Z3_9ZZZZ</name>
<gene>
    <name evidence="1" type="ORF">UFOPK2334_01031</name>
    <name evidence="2" type="ORF">UFOPK2870_00958</name>
</gene>
<accession>A0A6J6N2Z3</accession>
<evidence type="ECO:0000313" key="1">
    <source>
        <dbReference type="EMBL" id="CAB4678903.1"/>
    </source>
</evidence>
<protein>
    <submittedName>
        <fullName evidence="1">Unannotated protein</fullName>
    </submittedName>
</protein>